<evidence type="ECO:0000313" key="2">
    <source>
        <dbReference type="Proteomes" id="UP000642571"/>
    </source>
</evidence>
<reference evidence="2" key="1">
    <citation type="journal article" date="2019" name="Int. J. Syst. Evol. Microbiol.">
        <title>The Global Catalogue of Microorganisms (GCM) 10K type strain sequencing project: providing services to taxonomists for standard genome sequencing and annotation.</title>
        <authorList>
            <consortium name="The Broad Institute Genomics Platform"/>
            <consortium name="The Broad Institute Genome Sequencing Center for Infectious Disease"/>
            <person name="Wu L."/>
            <person name="Ma J."/>
        </authorList>
    </citation>
    <scope>NUCLEOTIDE SEQUENCE [LARGE SCALE GENOMIC DNA]</scope>
    <source>
        <strain evidence="2">CGMCC 1.15353</strain>
    </source>
</reference>
<name>A0ABQ1QJQ8_9BACI</name>
<protein>
    <submittedName>
        <fullName evidence="1">Capsular polysaccharide biosynthesis protein</fullName>
    </submittedName>
</protein>
<dbReference type="Gene3D" id="3.40.50.12780">
    <property type="entry name" value="N-terminal domain of ligase-like"/>
    <property type="match status" value="1"/>
</dbReference>
<dbReference type="EMBL" id="BMIN01000027">
    <property type="protein sequence ID" value="GGD28495.1"/>
    <property type="molecule type" value="Genomic_DNA"/>
</dbReference>
<dbReference type="RefSeq" id="WP_188656101.1">
    <property type="nucleotide sequence ID" value="NZ_BMIN01000027.1"/>
</dbReference>
<comment type="caution">
    <text evidence="1">The sequence shown here is derived from an EMBL/GenBank/DDBJ whole genome shotgun (WGS) entry which is preliminary data.</text>
</comment>
<accession>A0ABQ1QJQ8</accession>
<sequence>MNVINKSKLKVMEKIRKTDALKVYEEYQSSQWWDQEQLISLQEKKLRSLIEHSYQNVPYFREYMTNNGLMPEDITSIQDLERLPVIDKTIIKGHKNEFLANDMDKYDPDEKRTGGSTGEPLKYYVSKESHSLMWGNIWRGWSVSGYTPGDKVAVLAGGSLLSGFDYKRQLYYYLNNWLPFSSYDMSKEKMSEYVDKLKKGNIEYLYAYSSSAFELANFIMEHQLTVNLKGVITTSEVLFPHYRAAIEKAFGCKVYDQYGANDGGVTAFECEYHNGLHVGMERCIVEVVDEEGHVVPDGVEGRILLTDLSNYAMPFIRYEVGDYGALTYEPCPCGRGLIRLTHIKGRKQEFIYTEEREKVHGGFFSTTFRQHDEIDQFQVVQTVPGKVSIRLKINDGAFSSKLEDLEKHILEKGQLNEVEFELTDTFTKTKGGKHKFIINEVD</sequence>
<dbReference type="PANTHER" id="PTHR36932:SF1">
    <property type="entry name" value="CAPSULAR POLYSACCHARIDE BIOSYNTHESIS PROTEIN"/>
    <property type="match status" value="1"/>
</dbReference>
<dbReference type="InterPro" id="IPR053158">
    <property type="entry name" value="CapK_Type1_Caps_Biosynth"/>
</dbReference>
<evidence type="ECO:0000313" key="1">
    <source>
        <dbReference type="EMBL" id="GGD28495.1"/>
    </source>
</evidence>
<dbReference type="Proteomes" id="UP000642571">
    <property type="component" value="Unassembled WGS sequence"/>
</dbReference>
<dbReference type="PANTHER" id="PTHR36932">
    <property type="entry name" value="CAPSULAR POLYSACCHARIDE BIOSYNTHESIS PROTEIN"/>
    <property type="match status" value="1"/>
</dbReference>
<proteinExistence type="predicted"/>
<dbReference type="SUPFAM" id="SSF56801">
    <property type="entry name" value="Acetyl-CoA synthetase-like"/>
    <property type="match status" value="1"/>
</dbReference>
<organism evidence="1 2">
    <name type="scientific">Pontibacillus salipaludis</name>
    <dbReference type="NCBI Taxonomy" id="1697394"/>
    <lineage>
        <taxon>Bacteria</taxon>
        <taxon>Bacillati</taxon>
        <taxon>Bacillota</taxon>
        <taxon>Bacilli</taxon>
        <taxon>Bacillales</taxon>
        <taxon>Bacillaceae</taxon>
        <taxon>Pontibacillus</taxon>
    </lineage>
</organism>
<dbReference type="InterPro" id="IPR042099">
    <property type="entry name" value="ANL_N_sf"/>
</dbReference>
<gene>
    <name evidence="1" type="ORF">GCM10011389_40050</name>
</gene>
<keyword evidence="2" id="KW-1185">Reference proteome</keyword>